<feature type="compositionally biased region" description="Polar residues" evidence="1">
    <location>
        <begin position="33"/>
        <end position="57"/>
    </location>
</feature>
<dbReference type="EMBL" id="BLXT01004823">
    <property type="protein sequence ID" value="GFO17452.1"/>
    <property type="molecule type" value="Genomic_DNA"/>
</dbReference>
<proteinExistence type="predicted"/>
<gene>
    <name evidence="2" type="ORF">PoB_004395700</name>
</gene>
<organism evidence="2 3">
    <name type="scientific">Plakobranchus ocellatus</name>
    <dbReference type="NCBI Taxonomy" id="259542"/>
    <lineage>
        <taxon>Eukaryota</taxon>
        <taxon>Metazoa</taxon>
        <taxon>Spiralia</taxon>
        <taxon>Lophotrochozoa</taxon>
        <taxon>Mollusca</taxon>
        <taxon>Gastropoda</taxon>
        <taxon>Heterobranchia</taxon>
        <taxon>Euthyneura</taxon>
        <taxon>Panpulmonata</taxon>
        <taxon>Sacoglossa</taxon>
        <taxon>Placobranchoidea</taxon>
        <taxon>Plakobranchidae</taxon>
        <taxon>Plakobranchus</taxon>
    </lineage>
</organism>
<evidence type="ECO:0000313" key="3">
    <source>
        <dbReference type="Proteomes" id="UP000735302"/>
    </source>
</evidence>
<feature type="region of interest" description="Disordered" evidence="1">
    <location>
        <begin position="1"/>
        <end position="57"/>
    </location>
</feature>
<protein>
    <submittedName>
        <fullName evidence="2">Uncharacterized protein</fullName>
    </submittedName>
</protein>
<keyword evidence="3" id="KW-1185">Reference proteome</keyword>
<name>A0AAV4BDD4_9GAST</name>
<dbReference type="Proteomes" id="UP000735302">
    <property type="component" value="Unassembled WGS sequence"/>
</dbReference>
<evidence type="ECO:0000313" key="2">
    <source>
        <dbReference type="EMBL" id="GFO17452.1"/>
    </source>
</evidence>
<accession>A0AAV4BDD4</accession>
<comment type="caution">
    <text evidence="2">The sequence shown here is derived from an EMBL/GenBank/DDBJ whole genome shotgun (WGS) entry which is preliminary data.</text>
</comment>
<reference evidence="2 3" key="1">
    <citation type="journal article" date="2021" name="Elife">
        <title>Chloroplast acquisition without the gene transfer in kleptoplastic sea slugs, Plakobranchus ocellatus.</title>
        <authorList>
            <person name="Maeda T."/>
            <person name="Takahashi S."/>
            <person name="Yoshida T."/>
            <person name="Shimamura S."/>
            <person name="Takaki Y."/>
            <person name="Nagai Y."/>
            <person name="Toyoda A."/>
            <person name="Suzuki Y."/>
            <person name="Arimoto A."/>
            <person name="Ishii H."/>
            <person name="Satoh N."/>
            <person name="Nishiyama T."/>
            <person name="Hasebe M."/>
            <person name="Maruyama T."/>
            <person name="Minagawa J."/>
            <person name="Obokata J."/>
            <person name="Shigenobu S."/>
        </authorList>
    </citation>
    <scope>NUCLEOTIDE SEQUENCE [LARGE SCALE GENOMIC DNA]</scope>
</reference>
<dbReference type="AlphaFoldDB" id="A0AAV4BDD4"/>
<sequence length="113" mass="12531">MQFLLHGCSTGDSSSNLPDDEESNASHSDTDVEQSSQASPARLTSLQTVDTKSMSSAVSITQQRWKRKDAIPQSSEIFLEILRAFKTPQQQQAQEVDDNEHFLQAHLALPACR</sequence>
<evidence type="ECO:0000256" key="1">
    <source>
        <dbReference type="SAM" id="MobiDB-lite"/>
    </source>
</evidence>